<protein>
    <recommendedName>
        <fullName evidence="2">Pyridoxal phosphate homeostasis protein</fullName>
        <shortName evidence="2">PLP homeostasis protein</shortName>
    </recommendedName>
</protein>
<dbReference type="Proteomes" id="UP000249300">
    <property type="component" value="Chromosome 1"/>
</dbReference>
<keyword evidence="1 2" id="KW-0663">Pyridoxal phosphate</keyword>
<dbReference type="GO" id="GO:0030170">
    <property type="term" value="F:pyridoxal phosphate binding"/>
    <property type="evidence" value="ECO:0007669"/>
    <property type="project" value="UniProtKB-UniRule"/>
</dbReference>
<evidence type="ECO:0000256" key="2">
    <source>
        <dbReference type="HAMAP-Rule" id="MF_02087"/>
    </source>
</evidence>
<feature type="domain" description="Alanine racemase N-terminal" evidence="5">
    <location>
        <begin position="2"/>
        <end position="223"/>
    </location>
</feature>
<dbReference type="RefSeq" id="WP_023939843.1">
    <property type="nucleotide sequence ID" value="NZ_LS483447.1"/>
</dbReference>
<dbReference type="FunFam" id="3.20.20.10:FF:000018">
    <property type="entry name" value="Pyridoxal phosphate homeostasis protein"/>
    <property type="match status" value="1"/>
</dbReference>
<organism evidence="6 7">
    <name type="scientific">Porphyromonas crevioricanis</name>
    <dbReference type="NCBI Taxonomy" id="393921"/>
    <lineage>
        <taxon>Bacteria</taxon>
        <taxon>Pseudomonadati</taxon>
        <taxon>Bacteroidota</taxon>
        <taxon>Bacteroidia</taxon>
        <taxon>Bacteroidales</taxon>
        <taxon>Porphyromonadaceae</taxon>
        <taxon>Porphyromonas</taxon>
    </lineage>
</organism>
<dbReference type="CDD" id="cd00635">
    <property type="entry name" value="PLPDE_III_YBL036c_like"/>
    <property type="match status" value="1"/>
</dbReference>
<evidence type="ECO:0000313" key="6">
    <source>
        <dbReference type="EMBL" id="SQH72265.1"/>
    </source>
</evidence>
<dbReference type="KEGG" id="pcre:NCTC12858_00071"/>
<evidence type="ECO:0000256" key="4">
    <source>
        <dbReference type="RuleBase" id="RU004514"/>
    </source>
</evidence>
<dbReference type="Pfam" id="PF01168">
    <property type="entry name" value="Ala_racemase_N"/>
    <property type="match status" value="1"/>
</dbReference>
<feature type="modified residue" description="N6-(pyridoxal phosphate)lysine" evidence="2 3">
    <location>
        <position position="24"/>
    </location>
</feature>
<dbReference type="SUPFAM" id="SSF51419">
    <property type="entry name" value="PLP-binding barrel"/>
    <property type="match status" value="1"/>
</dbReference>
<dbReference type="PANTHER" id="PTHR10146">
    <property type="entry name" value="PROLINE SYNTHETASE CO-TRANSCRIBED BACTERIAL HOMOLOG PROTEIN"/>
    <property type="match status" value="1"/>
</dbReference>
<dbReference type="PANTHER" id="PTHR10146:SF14">
    <property type="entry name" value="PYRIDOXAL PHOSPHATE HOMEOSTASIS PROTEIN"/>
    <property type="match status" value="1"/>
</dbReference>
<dbReference type="InterPro" id="IPR029066">
    <property type="entry name" value="PLP-binding_barrel"/>
</dbReference>
<sequence length="226" mass="25149">MIAERLDAVRSGLPSTVRLVAVSKFHPAESVIEAYRAGQRHFGENRVQEMVGKAEALQDICPELQWHQIGTLQRNKVKYIAPFVSLIESVDSIKLVEEIERQAERVGRVIDILLQVHVAAEETKSGFASNELLEAARLLATPGAYPHIRTCGLMGMGTLTSDEERIRSDFRQIRHLFSSLKQGCFATSPHFCQLSMGMSGDYRIAIEEGSTSVRIGTAIFGERNHI</sequence>
<dbReference type="EMBL" id="LS483447">
    <property type="protein sequence ID" value="SQH72265.1"/>
    <property type="molecule type" value="Genomic_DNA"/>
</dbReference>
<dbReference type="NCBIfam" id="TIGR00044">
    <property type="entry name" value="YggS family pyridoxal phosphate-dependent enzyme"/>
    <property type="match status" value="1"/>
</dbReference>
<evidence type="ECO:0000256" key="3">
    <source>
        <dbReference type="PIRSR" id="PIRSR004848-1"/>
    </source>
</evidence>
<comment type="function">
    <text evidence="2">Pyridoxal 5'-phosphate (PLP)-binding protein, which is involved in PLP homeostasis.</text>
</comment>
<dbReference type="AlphaFoldDB" id="A0A2X4PIX7"/>
<evidence type="ECO:0000259" key="5">
    <source>
        <dbReference type="Pfam" id="PF01168"/>
    </source>
</evidence>
<comment type="similarity">
    <text evidence="2 4">Belongs to the pyridoxal phosphate-binding protein YggS/PROSC family.</text>
</comment>
<evidence type="ECO:0000256" key="1">
    <source>
        <dbReference type="ARBA" id="ARBA00022898"/>
    </source>
</evidence>
<accession>A0A2X4PIX7</accession>
<proteinExistence type="inferred from homology"/>
<dbReference type="PIRSF" id="PIRSF004848">
    <property type="entry name" value="YBL036c_PLPDEIII"/>
    <property type="match status" value="1"/>
</dbReference>
<dbReference type="InterPro" id="IPR001608">
    <property type="entry name" value="Ala_racemase_N"/>
</dbReference>
<keyword evidence="7" id="KW-1185">Reference proteome</keyword>
<comment type="cofactor">
    <cofactor evidence="3">
        <name>pyridoxal 5'-phosphate</name>
        <dbReference type="ChEBI" id="CHEBI:597326"/>
    </cofactor>
</comment>
<dbReference type="InterPro" id="IPR011078">
    <property type="entry name" value="PyrdxlP_homeostasis"/>
</dbReference>
<name>A0A2X4PIX7_9PORP</name>
<dbReference type="HAMAP" id="MF_02087">
    <property type="entry name" value="PLP_homeostasis"/>
    <property type="match status" value="1"/>
</dbReference>
<reference evidence="6 7" key="1">
    <citation type="submission" date="2018-06" db="EMBL/GenBank/DDBJ databases">
        <authorList>
            <consortium name="Pathogen Informatics"/>
            <person name="Doyle S."/>
        </authorList>
    </citation>
    <scope>NUCLEOTIDE SEQUENCE [LARGE SCALE GENOMIC DNA]</scope>
    <source>
        <strain evidence="6 7">NCTC12858</strain>
    </source>
</reference>
<dbReference type="Gene3D" id="3.20.20.10">
    <property type="entry name" value="Alanine racemase"/>
    <property type="match status" value="1"/>
</dbReference>
<evidence type="ECO:0000313" key="7">
    <source>
        <dbReference type="Proteomes" id="UP000249300"/>
    </source>
</evidence>
<gene>
    <name evidence="6" type="ORF">NCTC12858_00071</name>
</gene>